<evidence type="ECO:0000313" key="2">
    <source>
        <dbReference type="EMBL" id="CAB4907325.1"/>
    </source>
</evidence>
<keyword evidence="1" id="KW-0472">Membrane</keyword>
<dbReference type="EMBL" id="CAFBMK010000040">
    <property type="protein sequence ID" value="CAB4907325.1"/>
    <property type="molecule type" value="Genomic_DNA"/>
</dbReference>
<sequence length="44" mass="4625">MPPSTPRHDDSIPVLRMVLAVAAVVAVVILVFFAVGYGLGQAFV</sequence>
<reference evidence="2" key="1">
    <citation type="submission" date="2020-05" db="EMBL/GenBank/DDBJ databases">
        <authorList>
            <person name="Chiriac C."/>
            <person name="Salcher M."/>
            <person name="Ghai R."/>
            <person name="Kavagutti S V."/>
        </authorList>
    </citation>
    <scope>NUCLEOTIDE SEQUENCE</scope>
</reference>
<keyword evidence="1" id="KW-1133">Transmembrane helix</keyword>
<organism evidence="2">
    <name type="scientific">freshwater metagenome</name>
    <dbReference type="NCBI Taxonomy" id="449393"/>
    <lineage>
        <taxon>unclassified sequences</taxon>
        <taxon>metagenomes</taxon>
        <taxon>ecological metagenomes</taxon>
    </lineage>
</organism>
<feature type="transmembrane region" description="Helical" evidence="1">
    <location>
        <begin position="14"/>
        <end position="39"/>
    </location>
</feature>
<proteinExistence type="predicted"/>
<keyword evidence="1" id="KW-0812">Transmembrane</keyword>
<protein>
    <submittedName>
        <fullName evidence="2">Unannotated protein</fullName>
    </submittedName>
</protein>
<dbReference type="AlphaFoldDB" id="A0A6J7GRH7"/>
<evidence type="ECO:0000256" key="1">
    <source>
        <dbReference type="SAM" id="Phobius"/>
    </source>
</evidence>
<gene>
    <name evidence="2" type="ORF">UFOPK3564_00982</name>
</gene>
<accession>A0A6J7GRH7</accession>
<name>A0A6J7GRH7_9ZZZZ</name>